<evidence type="ECO:0000256" key="1">
    <source>
        <dbReference type="SAM" id="Phobius"/>
    </source>
</evidence>
<accession>A0A8S1WBS5</accession>
<sequence>MLGYLLYKFGEPKIGYGGVFWIVFGFCCVAFILGIFFKEDHDWKKK</sequence>
<dbReference type="Proteomes" id="UP000683925">
    <property type="component" value="Unassembled WGS sequence"/>
</dbReference>
<keyword evidence="3" id="KW-1185">Reference proteome</keyword>
<feature type="transmembrane region" description="Helical" evidence="1">
    <location>
        <begin position="14"/>
        <end position="37"/>
    </location>
</feature>
<protein>
    <submittedName>
        <fullName evidence="2">Uncharacterized protein</fullName>
    </submittedName>
</protein>
<keyword evidence="1" id="KW-0472">Membrane</keyword>
<dbReference type="AlphaFoldDB" id="A0A8S1WBS5"/>
<keyword evidence="1" id="KW-1133">Transmembrane helix</keyword>
<organism evidence="2 3">
    <name type="scientific">Paramecium octaurelia</name>
    <dbReference type="NCBI Taxonomy" id="43137"/>
    <lineage>
        <taxon>Eukaryota</taxon>
        <taxon>Sar</taxon>
        <taxon>Alveolata</taxon>
        <taxon>Ciliophora</taxon>
        <taxon>Intramacronucleata</taxon>
        <taxon>Oligohymenophorea</taxon>
        <taxon>Peniculida</taxon>
        <taxon>Parameciidae</taxon>
        <taxon>Paramecium</taxon>
    </lineage>
</organism>
<reference evidence="2" key="1">
    <citation type="submission" date="2021-01" db="EMBL/GenBank/DDBJ databases">
        <authorList>
            <consortium name="Genoscope - CEA"/>
            <person name="William W."/>
        </authorList>
    </citation>
    <scope>NUCLEOTIDE SEQUENCE</scope>
</reference>
<proteinExistence type="predicted"/>
<keyword evidence="1" id="KW-0812">Transmembrane</keyword>
<name>A0A8S1WBS5_PAROT</name>
<comment type="caution">
    <text evidence="2">The sequence shown here is derived from an EMBL/GenBank/DDBJ whole genome shotgun (WGS) entry which is preliminary data.</text>
</comment>
<dbReference type="EMBL" id="CAJJDP010000086">
    <property type="protein sequence ID" value="CAD8185972.1"/>
    <property type="molecule type" value="Genomic_DNA"/>
</dbReference>
<evidence type="ECO:0000313" key="3">
    <source>
        <dbReference type="Proteomes" id="UP000683925"/>
    </source>
</evidence>
<gene>
    <name evidence="2" type="ORF">POCTA_138.1.T0870033</name>
</gene>
<evidence type="ECO:0000313" key="2">
    <source>
        <dbReference type="EMBL" id="CAD8185972.1"/>
    </source>
</evidence>
<dbReference type="OrthoDB" id="289951at2759"/>